<accession>X1M239</accession>
<name>X1M239_9ZZZZ</name>
<dbReference type="InterPro" id="IPR006935">
    <property type="entry name" value="Helicase/UvrB_N"/>
</dbReference>
<dbReference type="GO" id="GO:0005524">
    <property type="term" value="F:ATP binding"/>
    <property type="evidence" value="ECO:0007669"/>
    <property type="project" value="InterPro"/>
</dbReference>
<dbReference type="AlphaFoldDB" id="X1M239"/>
<gene>
    <name evidence="2" type="ORF">S06H3_31967</name>
</gene>
<dbReference type="GO" id="GO:0003677">
    <property type="term" value="F:DNA binding"/>
    <property type="evidence" value="ECO:0007669"/>
    <property type="project" value="InterPro"/>
</dbReference>
<protein>
    <recommendedName>
        <fullName evidence="1">Helicase/UvrB N-terminal domain-containing protein</fullName>
    </recommendedName>
</protein>
<dbReference type="EMBL" id="BARV01018965">
    <property type="protein sequence ID" value="GAI25652.1"/>
    <property type="molecule type" value="Genomic_DNA"/>
</dbReference>
<dbReference type="Pfam" id="PF04851">
    <property type="entry name" value="ResIII"/>
    <property type="match status" value="1"/>
</dbReference>
<feature type="non-terminal residue" evidence="2">
    <location>
        <position position="278"/>
    </location>
</feature>
<feature type="non-terminal residue" evidence="2">
    <location>
        <position position="1"/>
    </location>
</feature>
<reference evidence="2" key="1">
    <citation type="journal article" date="2014" name="Front. Microbiol.">
        <title>High frequency of phylogenetically diverse reductive dehalogenase-homologous genes in deep subseafloor sedimentary metagenomes.</title>
        <authorList>
            <person name="Kawai M."/>
            <person name="Futagami T."/>
            <person name="Toyoda A."/>
            <person name="Takaki Y."/>
            <person name="Nishi S."/>
            <person name="Hori S."/>
            <person name="Arai W."/>
            <person name="Tsubouchi T."/>
            <person name="Morono Y."/>
            <person name="Uchiyama I."/>
            <person name="Ito T."/>
            <person name="Fujiyama A."/>
            <person name="Inagaki F."/>
            <person name="Takami H."/>
        </authorList>
    </citation>
    <scope>NUCLEOTIDE SEQUENCE</scope>
    <source>
        <strain evidence="2">Expedition CK06-06</strain>
    </source>
</reference>
<evidence type="ECO:0000259" key="1">
    <source>
        <dbReference type="Pfam" id="PF04851"/>
    </source>
</evidence>
<feature type="domain" description="Helicase/UvrB N-terminal" evidence="1">
    <location>
        <begin position="13"/>
        <end position="214"/>
    </location>
</feature>
<evidence type="ECO:0000313" key="2">
    <source>
        <dbReference type="EMBL" id="GAI25652.1"/>
    </source>
</evidence>
<dbReference type="SUPFAM" id="SSF52540">
    <property type="entry name" value="P-loop containing nucleoside triphosphate hydrolases"/>
    <property type="match status" value="1"/>
</dbReference>
<dbReference type="GO" id="GO:0016787">
    <property type="term" value="F:hydrolase activity"/>
    <property type="evidence" value="ECO:0007669"/>
    <property type="project" value="InterPro"/>
</dbReference>
<sequence>ELRRANEDANPELFRIAFKMATGSGKTVVMAMLIAWHVLNKLANRQDARFTDTFLIVTPGITIRDRLRVLLPNDPQNYYQQRDVLPTEWMTELAKAKIIITNFHAFMQRELVNAGKLTKSILRHGETDSLTETPDQMVRRVCRELGNKRNIIIINDEAHHCYRRRAGGEEVKLVGDERKEAEKREEEARVWISGLEAVKKKIGIKAIYDLSATPFFLRGSGYPEATLFPWVVSDFSLIDAIECGIVKVPRVPVADDSMRGELPTYRSIWLHIRDGLPK</sequence>
<dbReference type="Gene3D" id="3.40.50.300">
    <property type="entry name" value="P-loop containing nucleotide triphosphate hydrolases"/>
    <property type="match status" value="1"/>
</dbReference>
<organism evidence="2">
    <name type="scientific">marine sediment metagenome</name>
    <dbReference type="NCBI Taxonomy" id="412755"/>
    <lineage>
        <taxon>unclassified sequences</taxon>
        <taxon>metagenomes</taxon>
        <taxon>ecological metagenomes</taxon>
    </lineage>
</organism>
<proteinExistence type="predicted"/>
<dbReference type="InterPro" id="IPR027417">
    <property type="entry name" value="P-loop_NTPase"/>
</dbReference>
<comment type="caution">
    <text evidence="2">The sequence shown here is derived from an EMBL/GenBank/DDBJ whole genome shotgun (WGS) entry which is preliminary data.</text>
</comment>